<proteinExistence type="predicted"/>
<dbReference type="SUPFAM" id="SSF48452">
    <property type="entry name" value="TPR-like"/>
    <property type="match status" value="2"/>
</dbReference>
<dbReference type="Pfam" id="PF06580">
    <property type="entry name" value="His_kinase"/>
    <property type="match status" value="1"/>
</dbReference>
<evidence type="ECO:0000256" key="2">
    <source>
        <dbReference type="SAM" id="Coils"/>
    </source>
</evidence>
<keyword evidence="1" id="KW-0802">TPR repeat</keyword>
<dbReference type="SUPFAM" id="SSF55874">
    <property type="entry name" value="ATPase domain of HSP90 chaperone/DNA topoisomerase II/histidine kinase"/>
    <property type="match status" value="1"/>
</dbReference>
<dbReference type="GO" id="GO:0016301">
    <property type="term" value="F:kinase activity"/>
    <property type="evidence" value="ECO:0007669"/>
    <property type="project" value="UniProtKB-KW"/>
</dbReference>
<feature type="domain" description="Signal transduction histidine kinase internal region" evidence="5">
    <location>
        <begin position="516"/>
        <end position="594"/>
    </location>
</feature>
<evidence type="ECO:0000256" key="1">
    <source>
        <dbReference type="PROSITE-ProRule" id="PRU00339"/>
    </source>
</evidence>
<dbReference type="Proteomes" id="UP001596162">
    <property type="component" value="Unassembled WGS sequence"/>
</dbReference>
<sequence>MKSFLTALLFLFLYVSPYMVYAQEMSTSSNRQQTVFTVRGSVYDAEFSKPIPQVNIEVNGGAYTTTNMAGEFRIQAKRGDELVIRHKDFQTVYYTIKDNERIKIEVRANELTFEAPKINQESTFNASIDSAETYLKTDIEKSLQFITEALSKSRSINENSQVYEVLGDVYIHWKQYDLAISNYRISLQSVKSHTVQLKLAKAYWYNKSYQESIATYQNVSKSDLSNWQQVVLHEGLGDTYTSIHDYPKALKAYNSALEKANYYKIKAKITDLNSKIAQVLSETGNEKEAEDYFDNALKLASQETGSRAVEEKVKVADFKNRSQNFSDEIELRKQAIQAIQNIELDSAIGNESALTVQKQNYKIGNAYYLKKDYNSAKTYLEKSINEASAKNDLVVAKDAKRKLSEVYSSSGDYDKALETYKEYTDLVETLYIKKEQEIIQAARFSKEIAEKQNRITSLESDRQLSESKYQLTSERNKRQQLIIYSLIGGLLLLLVTAYFMYKYIKQQRLANNLLALKSLRSQMNPHFIFNALNSVNSFIAANDERTANRYLSDFSHLMRSVLENSEADFIPLEKEIALLELYTKLEHFRFQDKFDYEITIADNVVVSDFQIPPMLLQPYIENAVWHGLRYKTTKGLLSIRICKTSETELTITISDNGIGRERSKELKTDNQKKHNSQGMSNIQKRVSILNDMYQDKVDVSISDFQDEEDAGTQVIVKLKKD</sequence>
<dbReference type="InterPro" id="IPR036890">
    <property type="entry name" value="HATPase_C_sf"/>
</dbReference>
<dbReference type="InterPro" id="IPR010559">
    <property type="entry name" value="Sig_transdc_His_kin_internal"/>
</dbReference>
<dbReference type="InterPro" id="IPR019734">
    <property type="entry name" value="TPR_rpt"/>
</dbReference>
<keyword evidence="4" id="KW-0732">Signal</keyword>
<name>A0ABW0C335_9FLAO</name>
<feature type="signal peptide" evidence="4">
    <location>
        <begin position="1"/>
        <end position="22"/>
    </location>
</feature>
<dbReference type="InterPro" id="IPR011990">
    <property type="entry name" value="TPR-like_helical_dom_sf"/>
</dbReference>
<dbReference type="SMART" id="SM00028">
    <property type="entry name" value="TPR"/>
    <property type="match status" value="5"/>
</dbReference>
<evidence type="ECO:0000259" key="5">
    <source>
        <dbReference type="Pfam" id="PF06580"/>
    </source>
</evidence>
<feature type="chain" id="PRO_5046163849" evidence="4">
    <location>
        <begin position="23"/>
        <end position="721"/>
    </location>
</feature>
<keyword evidence="2" id="KW-0175">Coiled coil</keyword>
<dbReference type="InterPro" id="IPR050640">
    <property type="entry name" value="Bact_2-comp_sensor_kinase"/>
</dbReference>
<feature type="coiled-coil region" evidence="2">
    <location>
        <begin position="441"/>
        <end position="468"/>
    </location>
</feature>
<protein>
    <submittedName>
        <fullName evidence="6">Histidine kinase</fullName>
    </submittedName>
</protein>
<evidence type="ECO:0000256" key="4">
    <source>
        <dbReference type="SAM" id="SignalP"/>
    </source>
</evidence>
<dbReference type="PROSITE" id="PS50005">
    <property type="entry name" value="TPR"/>
    <property type="match status" value="1"/>
</dbReference>
<keyword evidence="3" id="KW-0812">Transmembrane</keyword>
<dbReference type="PANTHER" id="PTHR34220">
    <property type="entry name" value="SENSOR HISTIDINE KINASE YPDA"/>
    <property type="match status" value="1"/>
</dbReference>
<keyword evidence="6" id="KW-0808">Transferase</keyword>
<dbReference type="RefSeq" id="WP_376858861.1">
    <property type="nucleotide sequence ID" value="NZ_JBHSLA010000001.1"/>
</dbReference>
<feature type="repeat" description="TPR" evidence="1">
    <location>
        <begin position="397"/>
        <end position="430"/>
    </location>
</feature>
<accession>A0ABW0C335</accession>
<comment type="caution">
    <text evidence="6">The sequence shown here is derived from an EMBL/GenBank/DDBJ whole genome shotgun (WGS) entry which is preliminary data.</text>
</comment>
<reference evidence="7" key="1">
    <citation type="journal article" date="2019" name="Int. J. Syst. Evol. Microbiol.">
        <title>The Global Catalogue of Microorganisms (GCM) 10K type strain sequencing project: providing services to taxonomists for standard genome sequencing and annotation.</title>
        <authorList>
            <consortium name="The Broad Institute Genomics Platform"/>
            <consortium name="The Broad Institute Genome Sequencing Center for Infectious Disease"/>
            <person name="Wu L."/>
            <person name="Ma J."/>
        </authorList>
    </citation>
    <scope>NUCLEOTIDE SEQUENCE [LARGE SCALE GENOMIC DNA]</scope>
    <source>
        <strain evidence="7">JCM 17978</strain>
    </source>
</reference>
<dbReference type="EMBL" id="JBHSLA010000001">
    <property type="protein sequence ID" value="MFC5194622.1"/>
    <property type="molecule type" value="Genomic_DNA"/>
</dbReference>
<gene>
    <name evidence="6" type="ORF">ACFPH8_04695</name>
</gene>
<dbReference type="PANTHER" id="PTHR34220:SF7">
    <property type="entry name" value="SENSOR HISTIDINE KINASE YPDA"/>
    <property type="match status" value="1"/>
</dbReference>
<organism evidence="6 7">
    <name type="scientific">Bizionia hallyeonensis</name>
    <dbReference type="NCBI Taxonomy" id="1123757"/>
    <lineage>
        <taxon>Bacteria</taxon>
        <taxon>Pseudomonadati</taxon>
        <taxon>Bacteroidota</taxon>
        <taxon>Flavobacteriia</taxon>
        <taxon>Flavobacteriales</taxon>
        <taxon>Flavobacteriaceae</taxon>
        <taxon>Bizionia</taxon>
    </lineage>
</organism>
<dbReference type="Gene3D" id="3.30.565.10">
    <property type="entry name" value="Histidine kinase-like ATPase, C-terminal domain"/>
    <property type="match status" value="1"/>
</dbReference>
<keyword evidence="7" id="KW-1185">Reference proteome</keyword>
<feature type="transmembrane region" description="Helical" evidence="3">
    <location>
        <begin position="481"/>
        <end position="501"/>
    </location>
</feature>
<evidence type="ECO:0000313" key="7">
    <source>
        <dbReference type="Proteomes" id="UP001596162"/>
    </source>
</evidence>
<keyword evidence="6" id="KW-0418">Kinase</keyword>
<dbReference type="Pfam" id="PF13181">
    <property type="entry name" value="TPR_8"/>
    <property type="match status" value="2"/>
</dbReference>
<evidence type="ECO:0000313" key="6">
    <source>
        <dbReference type="EMBL" id="MFC5194622.1"/>
    </source>
</evidence>
<evidence type="ECO:0000256" key="3">
    <source>
        <dbReference type="SAM" id="Phobius"/>
    </source>
</evidence>
<keyword evidence="3" id="KW-0472">Membrane</keyword>
<dbReference type="InterPro" id="IPR008969">
    <property type="entry name" value="CarboxyPept-like_regulatory"/>
</dbReference>
<keyword evidence="3" id="KW-1133">Transmembrane helix</keyword>
<dbReference type="Gene3D" id="1.25.40.10">
    <property type="entry name" value="Tetratricopeptide repeat domain"/>
    <property type="match status" value="3"/>
</dbReference>
<dbReference type="SUPFAM" id="SSF49464">
    <property type="entry name" value="Carboxypeptidase regulatory domain-like"/>
    <property type="match status" value="1"/>
</dbReference>